<dbReference type="SMART" id="SM00355">
    <property type="entry name" value="ZnF_C2H2"/>
    <property type="match status" value="1"/>
</dbReference>
<dbReference type="AlphaFoldDB" id="A0A091MTW7"/>
<evidence type="ECO:0000313" key="8">
    <source>
        <dbReference type="Proteomes" id="UP000054244"/>
    </source>
</evidence>
<gene>
    <name evidence="7" type="ORF">N311_05006</name>
</gene>
<evidence type="ECO:0000256" key="3">
    <source>
        <dbReference type="ARBA" id="ARBA00022771"/>
    </source>
</evidence>
<sequence length="40" mass="4373">KRSHTGEKPFKCSQCGRGFVSAGVLKAHIRTHTGLKAFKC</sequence>
<dbReference type="GO" id="GO:0000978">
    <property type="term" value="F:RNA polymerase II cis-regulatory region sequence-specific DNA binding"/>
    <property type="evidence" value="ECO:0007669"/>
    <property type="project" value="TreeGrafter"/>
</dbReference>
<reference evidence="7 8" key="1">
    <citation type="submission" date="2014-04" db="EMBL/GenBank/DDBJ databases">
        <title>Genome evolution of avian class.</title>
        <authorList>
            <person name="Zhang G."/>
            <person name="Li C."/>
        </authorList>
    </citation>
    <scope>NUCLEOTIDE SEQUENCE [LARGE SCALE GENOMIC DNA]</scope>
    <source>
        <strain evidence="7">BGI_N311</strain>
    </source>
</reference>
<dbReference type="Proteomes" id="UP000054244">
    <property type="component" value="Unassembled WGS sequence"/>
</dbReference>
<dbReference type="PANTHER" id="PTHR23235">
    <property type="entry name" value="KRUEPPEL-LIKE TRANSCRIPTION FACTOR"/>
    <property type="match status" value="1"/>
</dbReference>
<evidence type="ECO:0000313" key="7">
    <source>
        <dbReference type="EMBL" id="KFP80751.1"/>
    </source>
</evidence>
<evidence type="ECO:0000259" key="6">
    <source>
        <dbReference type="PROSITE" id="PS50157"/>
    </source>
</evidence>
<dbReference type="FunFam" id="3.30.160.60:FF:000376">
    <property type="entry name" value="Zinc finger protein 236"/>
    <property type="match status" value="1"/>
</dbReference>
<evidence type="ECO:0000256" key="1">
    <source>
        <dbReference type="ARBA" id="ARBA00022723"/>
    </source>
</evidence>
<keyword evidence="4" id="KW-0862">Zinc</keyword>
<dbReference type="InterPro" id="IPR013087">
    <property type="entry name" value="Znf_C2H2_type"/>
</dbReference>
<dbReference type="PROSITE" id="PS00028">
    <property type="entry name" value="ZINC_FINGER_C2H2_1"/>
    <property type="match status" value="1"/>
</dbReference>
<accession>A0A091MTW7</accession>
<dbReference type="PANTHER" id="PTHR23235:SF120">
    <property type="entry name" value="KRUPPEL-LIKE FACTOR 15"/>
    <property type="match status" value="1"/>
</dbReference>
<dbReference type="GO" id="GO:0008270">
    <property type="term" value="F:zinc ion binding"/>
    <property type="evidence" value="ECO:0007669"/>
    <property type="project" value="UniProtKB-KW"/>
</dbReference>
<keyword evidence="8" id="KW-1185">Reference proteome</keyword>
<organism evidence="7 8">
    <name type="scientific">Apaloderma vittatum</name>
    <name type="common">Bar-tailed trogon</name>
    <dbReference type="NCBI Taxonomy" id="57397"/>
    <lineage>
        <taxon>Eukaryota</taxon>
        <taxon>Metazoa</taxon>
        <taxon>Chordata</taxon>
        <taxon>Craniata</taxon>
        <taxon>Vertebrata</taxon>
        <taxon>Euteleostomi</taxon>
        <taxon>Archelosauria</taxon>
        <taxon>Archosauria</taxon>
        <taxon>Dinosauria</taxon>
        <taxon>Saurischia</taxon>
        <taxon>Theropoda</taxon>
        <taxon>Coelurosauria</taxon>
        <taxon>Aves</taxon>
        <taxon>Neognathae</taxon>
        <taxon>Neoaves</taxon>
        <taxon>Telluraves</taxon>
        <taxon>Coraciimorphae</taxon>
        <taxon>Trogoniformes</taxon>
        <taxon>Trogonidae</taxon>
        <taxon>Apaloderma</taxon>
    </lineage>
</organism>
<evidence type="ECO:0000256" key="5">
    <source>
        <dbReference type="PROSITE-ProRule" id="PRU00042"/>
    </source>
</evidence>
<dbReference type="InterPro" id="IPR036236">
    <property type="entry name" value="Znf_C2H2_sf"/>
</dbReference>
<protein>
    <submittedName>
        <fullName evidence="7">Zinc finger protein 236</fullName>
    </submittedName>
</protein>
<keyword evidence="1" id="KW-0479">Metal-binding</keyword>
<dbReference type="EMBL" id="KL371477">
    <property type="protein sequence ID" value="KFP80751.1"/>
    <property type="molecule type" value="Genomic_DNA"/>
</dbReference>
<feature type="domain" description="C2H2-type" evidence="6">
    <location>
        <begin position="10"/>
        <end position="37"/>
    </location>
</feature>
<dbReference type="Pfam" id="PF00096">
    <property type="entry name" value="zf-C2H2"/>
    <property type="match status" value="1"/>
</dbReference>
<keyword evidence="2" id="KW-0677">Repeat</keyword>
<dbReference type="GO" id="GO:0000981">
    <property type="term" value="F:DNA-binding transcription factor activity, RNA polymerase II-specific"/>
    <property type="evidence" value="ECO:0007669"/>
    <property type="project" value="TreeGrafter"/>
</dbReference>
<evidence type="ECO:0000256" key="4">
    <source>
        <dbReference type="ARBA" id="ARBA00022833"/>
    </source>
</evidence>
<feature type="non-terminal residue" evidence="7">
    <location>
        <position position="40"/>
    </location>
</feature>
<name>A0A091MTW7_APAVI</name>
<evidence type="ECO:0000256" key="2">
    <source>
        <dbReference type="ARBA" id="ARBA00022737"/>
    </source>
</evidence>
<dbReference type="Gene3D" id="3.30.160.60">
    <property type="entry name" value="Classic Zinc Finger"/>
    <property type="match status" value="1"/>
</dbReference>
<dbReference type="SUPFAM" id="SSF57667">
    <property type="entry name" value="beta-beta-alpha zinc fingers"/>
    <property type="match status" value="1"/>
</dbReference>
<keyword evidence="3 5" id="KW-0863">Zinc-finger</keyword>
<feature type="non-terminal residue" evidence="7">
    <location>
        <position position="1"/>
    </location>
</feature>
<dbReference type="PROSITE" id="PS50157">
    <property type="entry name" value="ZINC_FINGER_C2H2_2"/>
    <property type="match status" value="1"/>
</dbReference>
<proteinExistence type="predicted"/>